<dbReference type="PANTHER" id="PTHR30566">
    <property type="entry name" value="YNAI-RELATED MECHANOSENSITIVE ION CHANNEL"/>
    <property type="match status" value="1"/>
</dbReference>
<dbReference type="InterPro" id="IPR010920">
    <property type="entry name" value="LSM_dom_sf"/>
</dbReference>
<protein>
    <submittedName>
        <fullName evidence="4">Mechanosensitive ion channel family protein</fullName>
    </submittedName>
</protein>
<organism evidence="4 5">
    <name type="scientific">Georgenia deserti</name>
    <dbReference type="NCBI Taxonomy" id="2093781"/>
    <lineage>
        <taxon>Bacteria</taxon>
        <taxon>Bacillati</taxon>
        <taxon>Actinomycetota</taxon>
        <taxon>Actinomycetes</taxon>
        <taxon>Micrococcales</taxon>
        <taxon>Bogoriellaceae</taxon>
        <taxon>Georgenia</taxon>
    </lineage>
</organism>
<reference evidence="5" key="1">
    <citation type="journal article" date="2019" name="Int. J. Syst. Evol. Microbiol.">
        <title>The Global Catalogue of Microorganisms (GCM) 10K type strain sequencing project: providing services to taxonomists for standard genome sequencing and annotation.</title>
        <authorList>
            <consortium name="The Broad Institute Genomics Platform"/>
            <consortium name="The Broad Institute Genome Sequencing Center for Infectious Disease"/>
            <person name="Wu L."/>
            <person name="Ma J."/>
        </authorList>
    </citation>
    <scope>NUCLEOTIDE SEQUENCE [LARGE SCALE GENOMIC DNA]</scope>
    <source>
        <strain evidence="5">JCM 17130</strain>
    </source>
</reference>
<proteinExistence type="predicted"/>
<dbReference type="EMBL" id="JBHUEE010000001">
    <property type="protein sequence ID" value="MFD1716331.1"/>
    <property type="molecule type" value="Genomic_DNA"/>
</dbReference>
<feature type="compositionally biased region" description="Basic and acidic residues" evidence="1">
    <location>
        <begin position="584"/>
        <end position="596"/>
    </location>
</feature>
<sequence>MDDQAIEVTFEFVSVVLWTAAGLVGGFLVAVLISALIRAIGRGRPLARFIRNRCRRPFYAIGAVVGAWIAFIVATPLPRGVDPPRWRDITEHVLLILAILAGVWFVVGLIRVVEDVVLDRLGPDTTSGKARRIQTQAQVIRRVAIAVAVVLGIAAVLLTFPGARAAGASILASAGIISVVAGLAAQTTLGSVFAGLQIALTDSIRVDDIVIVEDEFAYVEEITLTYVVVRIWDDRRMIMPSTYFTTTPFENWTRRAPELLGTVEFDVDWRVPIPAMRAELERLLAGTDLWDGRIGVLQVFDAVGGFIRVRALVSAKDTPTITDLKYYLREALVDWLQTNAPYALPRSRVEEYWVDEPEAPALNTGPLAEEMKELAEPELQRRRETPDTMAVTISEDPERRRAREAAARRARRRAEREDRRRAKENAGRLARREPRPRPRASVDETVVMNVPLPERTSVQDRTVDPDAAAEPGPTTSSGAHRSAMFTGSPENEQRAQQFAGPGEEVYAEREQAAEQRRAADQASHEGEQNAADDDGAPAAGTPAADAEETEVRGTAPLPQQRPGEQQRTGEQRRMPLGDPQVRGSDSEGDHGGHDDA</sequence>
<keyword evidence="2" id="KW-1133">Transmembrane helix</keyword>
<gene>
    <name evidence="4" type="ORF">ACFSE6_00665</name>
</gene>
<evidence type="ECO:0000256" key="1">
    <source>
        <dbReference type="SAM" id="MobiDB-lite"/>
    </source>
</evidence>
<feature type="compositionally biased region" description="Basic and acidic residues" evidence="1">
    <location>
        <begin position="376"/>
        <end position="386"/>
    </location>
</feature>
<dbReference type="Proteomes" id="UP001597277">
    <property type="component" value="Unassembled WGS sequence"/>
</dbReference>
<feature type="domain" description="Mechanosensitive ion channel MscS" evidence="3">
    <location>
        <begin position="188"/>
        <end position="254"/>
    </location>
</feature>
<feature type="compositionally biased region" description="Basic and acidic residues" evidence="1">
    <location>
        <begin position="396"/>
        <end position="407"/>
    </location>
</feature>
<evidence type="ECO:0000256" key="2">
    <source>
        <dbReference type="SAM" id="Phobius"/>
    </source>
</evidence>
<evidence type="ECO:0000259" key="3">
    <source>
        <dbReference type="Pfam" id="PF00924"/>
    </source>
</evidence>
<dbReference type="InterPro" id="IPR006685">
    <property type="entry name" value="MscS_channel_2nd"/>
</dbReference>
<feature type="transmembrane region" description="Helical" evidence="2">
    <location>
        <begin position="89"/>
        <end position="110"/>
    </location>
</feature>
<dbReference type="PANTHER" id="PTHR30566:SF25">
    <property type="entry name" value="INNER MEMBRANE PROTEIN"/>
    <property type="match status" value="1"/>
</dbReference>
<feature type="compositionally biased region" description="Basic and acidic residues" evidence="1">
    <location>
        <begin position="414"/>
        <end position="442"/>
    </location>
</feature>
<name>A0ABW4KYE3_9MICO</name>
<keyword evidence="5" id="KW-1185">Reference proteome</keyword>
<dbReference type="SUPFAM" id="SSF50182">
    <property type="entry name" value="Sm-like ribonucleoproteins"/>
    <property type="match status" value="1"/>
</dbReference>
<feature type="transmembrane region" description="Helical" evidence="2">
    <location>
        <begin position="12"/>
        <end position="37"/>
    </location>
</feature>
<accession>A0ABW4KYE3</accession>
<dbReference type="Gene3D" id="1.10.287.1260">
    <property type="match status" value="1"/>
</dbReference>
<keyword evidence="2" id="KW-0812">Transmembrane</keyword>
<feature type="compositionally biased region" description="Basic and acidic residues" evidence="1">
    <location>
        <begin position="506"/>
        <end position="527"/>
    </location>
</feature>
<feature type="region of interest" description="Disordered" evidence="1">
    <location>
        <begin position="376"/>
        <end position="596"/>
    </location>
</feature>
<feature type="transmembrane region" description="Helical" evidence="2">
    <location>
        <begin position="139"/>
        <end position="160"/>
    </location>
</feature>
<comment type="caution">
    <text evidence="4">The sequence shown here is derived from an EMBL/GenBank/DDBJ whole genome shotgun (WGS) entry which is preliminary data.</text>
</comment>
<evidence type="ECO:0000313" key="5">
    <source>
        <dbReference type="Proteomes" id="UP001597277"/>
    </source>
</evidence>
<evidence type="ECO:0000313" key="4">
    <source>
        <dbReference type="EMBL" id="MFD1716331.1"/>
    </source>
</evidence>
<dbReference type="RefSeq" id="WP_388001777.1">
    <property type="nucleotide sequence ID" value="NZ_JBHUEE010000001.1"/>
</dbReference>
<feature type="transmembrane region" description="Helical" evidence="2">
    <location>
        <begin position="58"/>
        <end position="77"/>
    </location>
</feature>
<keyword evidence="2" id="KW-0472">Membrane</keyword>
<dbReference type="Pfam" id="PF00924">
    <property type="entry name" value="MS_channel_2nd"/>
    <property type="match status" value="1"/>
</dbReference>